<name>A0AAW4PWY4_9EURY</name>
<keyword evidence="2" id="KW-0472">Membrane</keyword>
<evidence type="ECO:0000256" key="1">
    <source>
        <dbReference type="SAM" id="MobiDB-lite"/>
    </source>
</evidence>
<proteinExistence type="predicted"/>
<sequence length="63" mass="6722">MGDDHHAEDRPEFDPENVDLPSKEPPLRETAPQSEFTTSQVSTGAVVALVGLALTFGIAFALV</sequence>
<protein>
    <submittedName>
        <fullName evidence="3">Uncharacterized protein</fullName>
    </submittedName>
</protein>
<dbReference type="EMBL" id="RKLR01000007">
    <property type="protein sequence ID" value="MBX0324629.1"/>
    <property type="molecule type" value="Genomic_DNA"/>
</dbReference>
<dbReference type="InterPro" id="IPR055972">
    <property type="entry name" value="DUF7550"/>
</dbReference>
<feature type="region of interest" description="Disordered" evidence="1">
    <location>
        <begin position="1"/>
        <end position="39"/>
    </location>
</feature>
<dbReference type="AlphaFoldDB" id="A0AAW4PWY4"/>
<evidence type="ECO:0000256" key="2">
    <source>
        <dbReference type="SAM" id="Phobius"/>
    </source>
</evidence>
<gene>
    <name evidence="3" type="ORF">EGH21_16495</name>
</gene>
<dbReference type="RefSeq" id="WP_220619582.1">
    <property type="nucleotide sequence ID" value="NZ_RKLR01000007.1"/>
</dbReference>
<keyword evidence="2" id="KW-0812">Transmembrane</keyword>
<keyword evidence="4" id="KW-1185">Reference proteome</keyword>
<dbReference type="Pfam" id="PF24418">
    <property type="entry name" value="DUF7550"/>
    <property type="match status" value="1"/>
</dbReference>
<evidence type="ECO:0000313" key="3">
    <source>
        <dbReference type="EMBL" id="MBX0324629.1"/>
    </source>
</evidence>
<reference evidence="3 4" key="1">
    <citation type="submission" date="2021-06" db="EMBL/GenBank/DDBJ databases">
        <title>Halomicroarcula sp. a new haloarchaeum isolated from saline soil.</title>
        <authorList>
            <person name="Duran-Viseras A."/>
            <person name="Sanchez-Porro C."/>
            <person name="Ventosa A."/>
        </authorList>
    </citation>
    <scope>NUCLEOTIDE SEQUENCE [LARGE SCALE GENOMIC DNA]</scope>
    <source>
        <strain evidence="3 4">F13</strain>
    </source>
</reference>
<comment type="caution">
    <text evidence="3">The sequence shown here is derived from an EMBL/GenBank/DDBJ whole genome shotgun (WGS) entry which is preliminary data.</text>
</comment>
<accession>A0AAW4PWY4</accession>
<keyword evidence="2" id="KW-1133">Transmembrane helix</keyword>
<evidence type="ECO:0000313" key="4">
    <source>
        <dbReference type="Proteomes" id="UP001430377"/>
    </source>
</evidence>
<feature type="compositionally biased region" description="Basic and acidic residues" evidence="1">
    <location>
        <begin position="1"/>
        <end position="13"/>
    </location>
</feature>
<feature type="transmembrane region" description="Helical" evidence="2">
    <location>
        <begin position="41"/>
        <end position="62"/>
    </location>
</feature>
<organism evidence="3 4">
    <name type="scientific">Haloarcula rubra</name>
    <dbReference type="NCBI Taxonomy" id="2487747"/>
    <lineage>
        <taxon>Archaea</taxon>
        <taxon>Methanobacteriati</taxon>
        <taxon>Methanobacteriota</taxon>
        <taxon>Stenosarchaea group</taxon>
        <taxon>Halobacteria</taxon>
        <taxon>Halobacteriales</taxon>
        <taxon>Haloarculaceae</taxon>
        <taxon>Haloarcula</taxon>
    </lineage>
</organism>
<dbReference type="Proteomes" id="UP001430377">
    <property type="component" value="Unassembled WGS sequence"/>
</dbReference>